<proteinExistence type="predicted"/>
<gene>
    <name evidence="3" type="ORF">AVDCRST_MAG53-942</name>
</gene>
<feature type="compositionally biased region" description="Gly residues" evidence="1">
    <location>
        <begin position="890"/>
        <end position="899"/>
    </location>
</feature>
<feature type="compositionally biased region" description="Basic residues" evidence="1">
    <location>
        <begin position="1011"/>
        <end position="1020"/>
    </location>
</feature>
<evidence type="ECO:0000256" key="2">
    <source>
        <dbReference type="SAM" id="Phobius"/>
    </source>
</evidence>
<feature type="transmembrane region" description="Helical" evidence="2">
    <location>
        <begin position="589"/>
        <end position="608"/>
    </location>
</feature>
<feature type="compositionally biased region" description="Basic residues" evidence="1">
    <location>
        <begin position="974"/>
        <end position="990"/>
    </location>
</feature>
<feature type="region of interest" description="Disordered" evidence="1">
    <location>
        <begin position="434"/>
        <end position="456"/>
    </location>
</feature>
<name>A0A6J4S7B4_9ACTN</name>
<dbReference type="EMBL" id="CADCVR010000030">
    <property type="protein sequence ID" value="CAA9485218.1"/>
    <property type="molecule type" value="Genomic_DNA"/>
</dbReference>
<dbReference type="AlphaFoldDB" id="A0A6J4S7B4"/>
<evidence type="ECO:0000313" key="3">
    <source>
        <dbReference type="EMBL" id="CAA9485218.1"/>
    </source>
</evidence>
<feature type="transmembrane region" description="Helical" evidence="2">
    <location>
        <begin position="633"/>
        <end position="658"/>
    </location>
</feature>
<keyword evidence="2" id="KW-0812">Transmembrane</keyword>
<keyword evidence="2" id="KW-0472">Membrane</keyword>
<reference evidence="3" key="1">
    <citation type="submission" date="2020-02" db="EMBL/GenBank/DDBJ databases">
        <authorList>
            <person name="Meier V. D."/>
        </authorList>
    </citation>
    <scope>NUCLEOTIDE SEQUENCE</scope>
    <source>
        <strain evidence="3">AVDCRST_MAG53</strain>
    </source>
</reference>
<feature type="compositionally biased region" description="Low complexity" evidence="1">
    <location>
        <begin position="908"/>
        <end position="929"/>
    </location>
</feature>
<keyword evidence="2" id="KW-1133">Transmembrane helix</keyword>
<evidence type="ECO:0000256" key="1">
    <source>
        <dbReference type="SAM" id="MobiDB-lite"/>
    </source>
</evidence>
<feature type="region of interest" description="Disordered" evidence="1">
    <location>
        <begin position="824"/>
        <end position="1081"/>
    </location>
</feature>
<feature type="region of interest" description="Disordered" evidence="1">
    <location>
        <begin position="404"/>
        <end position="423"/>
    </location>
</feature>
<feature type="compositionally biased region" description="Low complexity" evidence="1">
    <location>
        <begin position="955"/>
        <end position="968"/>
    </location>
</feature>
<accession>A0A6J4S7B4</accession>
<organism evidence="3">
    <name type="scientific">uncultured Solirubrobacteraceae bacterium</name>
    <dbReference type="NCBI Taxonomy" id="1162706"/>
    <lineage>
        <taxon>Bacteria</taxon>
        <taxon>Bacillati</taxon>
        <taxon>Actinomycetota</taxon>
        <taxon>Thermoleophilia</taxon>
        <taxon>Solirubrobacterales</taxon>
        <taxon>Solirubrobacteraceae</taxon>
        <taxon>environmental samples</taxon>
    </lineage>
</organism>
<protein>
    <submittedName>
        <fullName evidence="3">Uncharacterized protein</fullName>
    </submittedName>
</protein>
<sequence>MRDGGSEDRGAEATVLLARGVHEAPRVARMGAAARVHEQAEQALGLRPALHRVLLVDVAGHVREIPDPLVGLVAAADAALGQALQKELDALATLVARPRRDDVDRLLEGLGILAAGDLLQGAHAQLGVLVALQRCDQEAALELARLVEVEHRPRAAPARRHDACPRQSRPHVLLAPVEELDGDAPELALEDLVAALLLRAHRHHAALDADAPAPTAPHGPDDDRPAAVYVAVEQRVEGDDRVVVLRRGVDEVDHDARLLARMAARDAAHALLVDALGRRGGQVHADGRTGGVPALREQLCVDEHVDVAPLVGGQARRELALRSLARDRLGLDPRLAQRLGDVVGVPDACCVQHSRNAVEPRLVEVGDRHVERRLVEQLGQHLLVELDVDLAAAQRHLRDRAHPLARRDADAAQGRDDAAARGLGEVEARRLRREEVGDVPRDERPRRRHADEDRARPLADRRARLLAERGVRLVADDHGVHRGDLPRVPDEPLVGLDGDGAVGAEVVLRAEQWRRDAVAVAARGELVVELVDEVATVGEDEHAAGARRLDEAHRRDGLARARRVLEPEALARVGILEGAVVDVLVDVAVAARVVVLVGVRLILGLLVLSRRGRQRFVLLLVVVLLLRRRGDDLVLTVLGKVEVLLLVVLVLVGLRLFVGLHPDSGTLRVGNRGVGRRLVDSQHGRGRRRRDGAAVALFAGEQRGERARQRVDLVRVQRRAVGEHDLLVGEHPLEAEHERVAPAPFRGGDGQALLQLRERTVQRPAAGTAGGERRSGLLPGVQEELAREALGLSDLLRSGKGGGRRHARGLGHEALATQWAERKRFRASQDPGTTPGTAWRRDLPSTSPPDCGQDTAPAGEHAASRTLDDDAPPSPPAARGHRARRDRHGGAVGEPGGGAALERRDAQPRGGTRAPRGRPGTPRAASRPRQPTASRGHGQTRARGARGPPGRREQVGVVVWAVPRGVPGLSTRERRPRQAGRLPRRRRGRRPGAGGEVPRGVPDELPPHLRSQARSRRGAGYRRLLLADDRVLRRRRQADPRPPGPLSLRGRPAGRHREVRRTGAMTPRLRTRCPRAVPPGN</sequence>